<name>A7F2P6_SCLS1</name>
<dbReference type="HOGENOM" id="CLU_1876677_0_0_1"/>
<keyword evidence="2" id="KW-1185">Reference proteome</keyword>
<dbReference type="RefSeq" id="XP_001587164.1">
    <property type="nucleotide sequence ID" value="XM_001587114.1"/>
</dbReference>
<dbReference type="EMBL" id="CH476639">
    <property type="protein sequence ID" value="EDN95988.1"/>
    <property type="molecule type" value="Genomic_DNA"/>
</dbReference>
<gene>
    <name evidence="1" type="ORF">SS1G_12194</name>
</gene>
<dbReference type="Proteomes" id="UP000001312">
    <property type="component" value="Unassembled WGS sequence"/>
</dbReference>
<protein>
    <submittedName>
        <fullName evidence="1">Uncharacterized protein</fullName>
    </submittedName>
</protein>
<sequence>MYNILNAVSILDLLNSDAGKRRKVEILAVFPVYNPRKYNAINKLRKDDRLVNILDTICPLISTFRIEVLQQDTLDRYGCHVYVTSRRSSDRIAPRFIPTLSPDNTNTTHMKPPSIVHPSSYMRNARPSSILVMRIT</sequence>
<dbReference type="GeneID" id="5483128"/>
<dbReference type="KEGG" id="ssl:SS1G_12194"/>
<reference evidence="2" key="1">
    <citation type="journal article" date="2011" name="PLoS Genet.">
        <title>Genomic analysis of the necrotrophic fungal pathogens Sclerotinia sclerotiorum and Botrytis cinerea.</title>
        <authorList>
            <person name="Amselem J."/>
            <person name="Cuomo C.A."/>
            <person name="van Kan J.A."/>
            <person name="Viaud M."/>
            <person name="Benito E.P."/>
            <person name="Couloux A."/>
            <person name="Coutinho P.M."/>
            <person name="de Vries R.P."/>
            <person name="Dyer P.S."/>
            <person name="Fillinger S."/>
            <person name="Fournier E."/>
            <person name="Gout L."/>
            <person name="Hahn M."/>
            <person name="Kohn L."/>
            <person name="Lapalu N."/>
            <person name="Plummer K.M."/>
            <person name="Pradier J.M."/>
            <person name="Quevillon E."/>
            <person name="Sharon A."/>
            <person name="Simon A."/>
            <person name="ten Have A."/>
            <person name="Tudzynski B."/>
            <person name="Tudzynski P."/>
            <person name="Wincker P."/>
            <person name="Andrew M."/>
            <person name="Anthouard V."/>
            <person name="Beever R.E."/>
            <person name="Beffa R."/>
            <person name="Benoit I."/>
            <person name="Bouzid O."/>
            <person name="Brault B."/>
            <person name="Chen Z."/>
            <person name="Choquer M."/>
            <person name="Collemare J."/>
            <person name="Cotton P."/>
            <person name="Danchin E.G."/>
            <person name="Da Silva C."/>
            <person name="Gautier A."/>
            <person name="Giraud C."/>
            <person name="Giraud T."/>
            <person name="Gonzalez C."/>
            <person name="Grossetete S."/>
            <person name="Guldener U."/>
            <person name="Henrissat B."/>
            <person name="Howlett B.J."/>
            <person name="Kodira C."/>
            <person name="Kretschmer M."/>
            <person name="Lappartient A."/>
            <person name="Leroch M."/>
            <person name="Levis C."/>
            <person name="Mauceli E."/>
            <person name="Neuveglise C."/>
            <person name="Oeser B."/>
            <person name="Pearson M."/>
            <person name="Poulain J."/>
            <person name="Poussereau N."/>
            <person name="Quesneville H."/>
            <person name="Rascle C."/>
            <person name="Schumacher J."/>
            <person name="Segurens B."/>
            <person name="Sexton A."/>
            <person name="Silva E."/>
            <person name="Sirven C."/>
            <person name="Soanes D.M."/>
            <person name="Talbot N.J."/>
            <person name="Templeton M."/>
            <person name="Yandava C."/>
            <person name="Yarden O."/>
            <person name="Zeng Q."/>
            <person name="Rollins J.A."/>
            <person name="Lebrun M.H."/>
            <person name="Dickman M."/>
        </authorList>
    </citation>
    <scope>NUCLEOTIDE SEQUENCE [LARGE SCALE GENOMIC DNA]</scope>
    <source>
        <strain evidence="2">ATCC 18683 / 1980 / Ss-1</strain>
    </source>
</reference>
<proteinExistence type="predicted"/>
<organism evidence="1 2">
    <name type="scientific">Sclerotinia sclerotiorum (strain ATCC 18683 / 1980 / Ss-1)</name>
    <name type="common">White mold</name>
    <name type="synonym">Whetzelinia sclerotiorum</name>
    <dbReference type="NCBI Taxonomy" id="665079"/>
    <lineage>
        <taxon>Eukaryota</taxon>
        <taxon>Fungi</taxon>
        <taxon>Dikarya</taxon>
        <taxon>Ascomycota</taxon>
        <taxon>Pezizomycotina</taxon>
        <taxon>Leotiomycetes</taxon>
        <taxon>Helotiales</taxon>
        <taxon>Sclerotiniaceae</taxon>
        <taxon>Sclerotinia</taxon>
    </lineage>
</organism>
<evidence type="ECO:0000313" key="2">
    <source>
        <dbReference type="Proteomes" id="UP000001312"/>
    </source>
</evidence>
<evidence type="ECO:0000313" key="1">
    <source>
        <dbReference type="EMBL" id="EDN95988.1"/>
    </source>
</evidence>
<dbReference type="AlphaFoldDB" id="A7F2P6"/>
<dbReference type="InParanoid" id="A7F2P6"/>
<accession>A7F2P6</accession>